<dbReference type="Proteomes" id="UP000661649">
    <property type="component" value="Unassembled WGS sequence"/>
</dbReference>
<name>A0ABR7P729_9FIRM</name>
<protein>
    <submittedName>
        <fullName evidence="10">ABC transporter permease</fullName>
    </submittedName>
</protein>
<evidence type="ECO:0000256" key="1">
    <source>
        <dbReference type="ARBA" id="ARBA00004651"/>
    </source>
</evidence>
<dbReference type="RefSeq" id="WP_022303064.1">
    <property type="nucleotide sequence ID" value="NZ_DAWEED010000106.1"/>
</dbReference>
<evidence type="ECO:0000256" key="7">
    <source>
        <dbReference type="SAM" id="Phobius"/>
    </source>
</evidence>
<dbReference type="PANTHER" id="PTHR30572">
    <property type="entry name" value="MEMBRANE COMPONENT OF TRANSPORTER-RELATED"/>
    <property type="match status" value="1"/>
</dbReference>
<evidence type="ECO:0000313" key="11">
    <source>
        <dbReference type="Proteomes" id="UP000661649"/>
    </source>
</evidence>
<feature type="domain" description="ABC3 transporter permease C-terminal" evidence="8">
    <location>
        <begin position="286"/>
        <end position="401"/>
    </location>
</feature>
<feature type="transmembrane region" description="Helical" evidence="7">
    <location>
        <begin position="369"/>
        <end position="391"/>
    </location>
</feature>
<accession>A0ABR7P729</accession>
<comment type="similarity">
    <text evidence="6">Belongs to the ABC-4 integral membrane protein family.</text>
</comment>
<dbReference type="InterPro" id="IPR050250">
    <property type="entry name" value="Macrolide_Exporter_MacB"/>
</dbReference>
<keyword evidence="3 7" id="KW-0812">Transmembrane</keyword>
<dbReference type="Pfam" id="PF02687">
    <property type="entry name" value="FtsX"/>
    <property type="match status" value="1"/>
</dbReference>
<evidence type="ECO:0000256" key="6">
    <source>
        <dbReference type="ARBA" id="ARBA00038076"/>
    </source>
</evidence>
<dbReference type="InterPro" id="IPR025857">
    <property type="entry name" value="MacB_PCD"/>
</dbReference>
<dbReference type="EMBL" id="JACRTP010000001">
    <property type="protein sequence ID" value="MBC8627194.1"/>
    <property type="molecule type" value="Genomic_DNA"/>
</dbReference>
<dbReference type="InterPro" id="IPR003838">
    <property type="entry name" value="ABC3_permease_C"/>
</dbReference>
<keyword evidence="2" id="KW-1003">Cell membrane</keyword>
<evidence type="ECO:0000259" key="9">
    <source>
        <dbReference type="Pfam" id="PF12704"/>
    </source>
</evidence>
<dbReference type="PANTHER" id="PTHR30572:SF4">
    <property type="entry name" value="ABC TRANSPORTER PERMEASE YTRF"/>
    <property type="match status" value="1"/>
</dbReference>
<evidence type="ECO:0000259" key="8">
    <source>
        <dbReference type="Pfam" id="PF02687"/>
    </source>
</evidence>
<evidence type="ECO:0000313" key="10">
    <source>
        <dbReference type="EMBL" id="MBC8627194.1"/>
    </source>
</evidence>
<sequence>MGQTFEYLKMALQNIRANKGRSLLTMLGIIIGISSVITIMSVGAGFKNEMNKQLDSIAGGQIYLYLSDEGQKREEYMTEDDFAQIESKIDGVTGTSPVFGAAGSTKTLKGEFTVNLTGGGTAQQEISKWKVVRGRYFNQSDIDTANRVCVVSKKDAISMFGTDDVVGMNIEIASDNSTGDFQIIGIVEQENLGNMVTMEYGDEQSVSMDVPYTAMDVFGYDTSSFAYLYITTDKSADTGKVANAAIALLNQLHYSSGESYYDMENFTDQMSSINDMLNMITGFISLVAGISLLVGGIGVMNIMLVSVTERTREIGIRKSLGAKTSSIMMQFLAESAIIACIGGLIGITIGVALAYAVCSIPTLGFTPGIKLSTILLATVFSSGIGIVFGVYPARKAAKLSPIEALRRN</sequence>
<comment type="subcellular location">
    <subcellularLocation>
        <location evidence="1">Cell membrane</location>
        <topology evidence="1">Multi-pass membrane protein</topology>
    </subcellularLocation>
</comment>
<feature type="domain" description="MacB-like periplasmic core" evidence="9">
    <location>
        <begin position="22"/>
        <end position="245"/>
    </location>
</feature>
<evidence type="ECO:0000256" key="4">
    <source>
        <dbReference type="ARBA" id="ARBA00022989"/>
    </source>
</evidence>
<dbReference type="Pfam" id="PF12704">
    <property type="entry name" value="MacB_PCD"/>
    <property type="match status" value="1"/>
</dbReference>
<keyword evidence="4 7" id="KW-1133">Transmembrane helix</keyword>
<evidence type="ECO:0000256" key="5">
    <source>
        <dbReference type="ARBA" id="ARBA00023136"/>
    </source>
</evidence>
<proteinExistence type="inferred from homology"/>
<evidence type="ECO:0000256" key="3">
    <source>
        <dbReference type="ARBA" id="ARBA00022692"/>
    </source>
</evidence>
<organism evidence="10 11">
    <name type="scientific">Blautia stercoris</name>
    <dbReference type="NCBI Taxonomy" id="871664"/>
    <lineage>
        <taxon>Bacteria</taxon>
        <taxon>Bacillati</taxon>
        <taxon>Bacillota</taxon>
        <taxon>Clostridia</taxon>
        <taxon>Lachnospirales</taxon>
        <taxon>Lachnospiraceae</taxon>
        <taxon>Blautia</taxon>
    </lineage>
</organism>
<keyword evidence="5 7" id="KW-0472">Membrane</keyword>
<reference evidence="10 11" key="1">
    <citation type="submission" date="2020-08" db="EMBL/GenBank/DDBJ databases">
        <title>Genome public.</title>
        <authorList>
            <person name="Liu C."/>
            <person name="Sun Q."/>
        </authorList>
    </citation>
    <scope>NUCLEOTIDE SEQUENCE [LARGE SCALE GENOMIC DNA]</scope>
    <source>
        <strain evidence="10 11">3_YM_SP_D4_24.mj</strain>
    </source>
</reference>
<gene>
    <name evidence="10" type="ORF">H8712_00885</name>
</gene>
<feature type="transmembrane region" description="Helical" evidence="7">
    <location>
        <begin position="328"/>
        <end position="357"/>
    </location>
</feature>
<evidence type="ECO:0000256" key="2">
    <source>
        <dbReference type="ARBA" id="ARBA00022475"/>
    </source>
</evidence>
<comment type="caution">
    <text evidence="10">The sequence shown here is derived from an EMBL/GenBank/DDBJ whole genome shotgun (WGS) entry which is preliminary data.</text>
</comment>
<keyword evidence="11" id="KW-1185">Reference proteome</keyword>
<feature type="transmembrane region" description="Helical" evidence="7">
    <location>
        <begin position="279"/>
        <end position="307"/>
    </location>
</feature>
<feature type="transmembrane region" description="Helical" evidence="7">
    <location>
        <begin position="23"/>
        <end position="46"/>
    </location>
</feature>